<gene>
    <name evidence="1" type="ORF">A6R68_22843</name>
</gene>
<comment type="caution">
    <text evidence="1">The sequence shown here is derived from an EMBL/GenBank/DDBJ whole genome shotgun (WGS) entry which is preliminary data.</text>
</comment>
<dbReference type="AlphaFoldDB" id="A0A1A6HY35"/>
<accession>A0A1A6HY35</accession>
<dbReference type="Proteomes" id="UP000092124">
    <property type="component" value="Unassembled WGS sequence"/>
</dbReference>
<sequence length="105" mass="11649">MKHYYIGKFDIIDNYRAGKIAVNLTGSPEGALLHLRCYSPYCCLPGLLQKPPNKPPSWCSLLGVQNLDIYNGGYGLLSISDGTSVVRKQELEEANSETSKKRKCL</sequence>
<dbReference type="Gene3D" id="3.30.1370.30">
    <property type="match status" value="1"/>
</dbReference>
<evidence type="ECO:0000313" key="1">
    <source>
        <dbReference type="EMBL" id="OBS83161.1"/>
    </source>
</evidence>
<keyword evidence="2" id="KW-1185">Reference proteome</keyword>
<dbReference type="EMBL" id="LZPO01007955">
    <property type="protein sequence ID" value="OBS83161.1"/>
    <property type="molecule type" value="Genomic_DNA"/>
</dbReference>
<organism evidence="1 2">
    <name type="scientific">Neotoma lepida</name>
    <name type="common">Desert woodrat</name>
    <dbReference type="NCBI Taxonomy" id="56216"/>
    <lineage>
        <taxon>Eukaryota</taxon>
        <taxon>Metazoa</taxon>
        <taxon>Chordata</taxon>
        <taxon>Craniata</taxon>
        <taxon>Vertebrata</taxon>
        <taxon>Euteleostomi</taxon>
        <taxon>Mammalia</taxon>
        <taxon>Eutheria</taxon>
        <taxon>Euarchontoglires</taxon>
        <taxon>Glires</taxon>
        <taxon>Rodentia</taxon>
        <taxon>Myomorpha</taxon>
        <taxon>Muroidea</taxon>
        <taxon>Cricetidae</taxon>
        <taxon>Neotominae</taxon>
        <taxon>Neotoma</taxon>
    </lineage>
</organism>
<reference evidence="1 2" key="1">
    <citation type="submission" date="2016-06" db="EMBL/GenBank/DDBJ databases">
        <title>The Draft Genome Sequence and Annotation of the Desert Woodrat Neotoma lepida.</title>
        <authorList>
            <person name="Campbell M."/>
            <person name="Oakeson K.F."/>
            <person name="Yandell M."/>
            <person name="Halpert J.R."/>
            <person name="Dearing D."/>
        </authorList>
    </citation>
    <scope>NUCLEOTIDE SEQUENCE [LARGE SCALE GENOMIC DNA]</scope>
    <source>
        <strain evidence="1">417</strain>
        <tissue evidence="1">Liver</tissue>
    </source>
</reference>
<protein>
    <submittedName>
        <fullName evidence="1">Uncharacterized protein</fullName>
    </submittedName>
</protein>
<name>A0A1A6HY35_NEOLE</name>
<proteinExistence type="predicted"/>
<evidence type="ECO:0000313" key="2">
    <source>
        <dbReference type="Proteomes" id="UP000092124"/>
    </source>
</evidence>